<protein>
    <submittedName>
        <fullName evidence="2">GNAT family N-acetyltransferase</fullName>
    </submittedName>
</protein>
<evidence type="ECO:0000313" key="3">
    <source>
        <dbReference type="Proteomes" id="UP000316852"/>
    </source>
</evidence>
<dbReference type="AlphaFoldDB" id="A0A538SZJ6"/>
<feature type="domain" description="N-acetyltransferase" evidence="1">
    <location>
        <begin position="137"/>
        <end position="275"/>
    </location>
</feature>
<proteinExistence type="predicted"/>
<dbReference type="InterPro" id="IPR016181">
    <property type="entry name" value="Acyl_CoA_acyltransferase"/>
</dbReference>
<organism evidence="2 3">
    <name type="scientific">Eiseniibacteriota bacterium</name>
    <dbReference type="NCBI Taxonomy" id="2212470"/>
    <lineage>
        <taxon>Bacteria</taxon>
        <taxon>Candidatus Eiseniibacteriota</taxon>
    </lineage>
</organism>
<name>A0A538SZJ6_UNCEI</name>
<keyword evidence="2" id="KW-0808">Transferase</keyword>
<gene>
    <name evidence="2" type="ORF">E6K76_12140</name>
</gene>
<dbReference type="InterPro" id="IPR000182">
    <property type="entry name" value="GNAT_dom"/>
</dbReference>
<reference evidence="2 3" key="1">
    <citation type="journal article" date="2019" name="Nat. Microbiol.">
        <title>Mediterranean grassland soil C-N compound turnover is dependent on rainfall and depth, and is mediated by genomically divergent microorganisms.</title>
        <authorList>
            <person name="Diamond S."/>
            <person name="Andeer P.F."/>
            <person name="Li Z."/>
            <person name="Crits-Christoph A."/>
            <person name="Burstein D."/>
            <person name="Anantharaman K."/>
            <person name="Lane K.R."/>
            <person name="Thomas B.C."/>
            <person name="Pan C."/>
            <person name="Northen T.R."/>
            <person name="Banfield J.F."/>
        </authorList>
    </citation>
    <scope>NUCLEOTIDE SEQUENCE [LARGE SCALE GENOMIC DNA]</scope>
    <source>
        <strain evidence="2">WS_6</strain>
    </source>
</reference>
<comment type="caution">
    <text evidence="2">The sequence shown here is derived from an EMBL/GenBank/DDBJ whole genome shotgun (WGS) entry which is preliminary data.</text>
</comment>
<dbReference type="EMBL" id="VBOW01000077">
    <property type="protein sequence ID" value="TMQ56829.1"/>
    <property type="molecule type" value="Genomic_DNA"/>
</dbReference>
<dbReference type="PROSITE" id="PS51186">
    <property type="entry name" value="GNAT"/>
    <property type="match status" value="1"/>
</dbReference>
<dbReference type="Pfam" id="PF00583">
    <property type="entry name" value="Acetyltransf_1"/>
    <property type="match status" value="1"/>
</dbReference>
<dbReference type="Proteomes" id="UP000316852">
    <property type="component" value="Unassembled WGS sequence"/>
</dbReference>
<dbReference type="SUPFAM" id="SSF55729">
    <property type="entry name" value="Acyl-CoA N-acyltransferases (Nat)"/>
    <property type="match status" value="1"/>
</dbReference>
<evidence type="ECO:0000313" key="2">
    <source>
        <dbReference type="EMBL" id="TMQ56829.1"/>
    </source>
</evidence>
<sequence length="275" mass="31026">MSTASLTRDHVVALERIERADWWDAFRAATPELAEELGMRVERVGSVDVLIMTAADILMLNRAAGLGVETPVTEGQLDEVIARFHAARVPRFFIDVCPAARPIHLTDWITSRGLPLHNHWVKLTREVEPVPWTPPDPRVKEIGTEHAEAFGRIIQSVFGLPERMSEWARLLVGRPRRRHFMAFDRGKPIGTAALYIEDEWASFGYAAVIPEARGRNLQAALIAARLRAARDAGCRWLSMETAEDTLEKPSYSLRNARKMGFEVAYMRPNYLGKTT</sequence>
<evidence type="ECO:0000259" key="1">
    <source>
        <dbReference type="PROSITE" id="PS51186"/>
    </source>
</evidence>
<dbReference type="Gene3D" id="3.40.630.30">
    <property type="match status" value="1"/>
</dbReference>
<dbReference type="GO" id="GO:0016747">
    <property type="term" value="F:acyltransferase activity, transferring groups other than amino-acyl groups"/>
    <property type="evidence" value="ECO:0007669"/>
    <property type="project" value="InterPro"/>
</dbReference>
<accession>A0A538SZJ6</accession>